<dbReference type="EMBL" id="JAKKPZ010000061">
    <property type="protein sequence ID" value="KAI1705005.1"/>
    <property type="molecule type" value="Genomic_DNA"/>
</dbReference>
<dbReference type="GO" id="GO:0034353">
    <property type="term" value="F:mRNA 5'-diphosphatase activity"/>
    <property type="evidence" value="ECO:0007669"/>
    <property type="project" value="TreeGrafter"/>
</dbReference>
<evidence type="ECO:0000259" key="3">
    <source>
        <dbReference type="Pfam" id="PF08652"/>
    </source>
</evidence>
<dbReference type="EC" id="3.6.1.-" evidence="2"/>
<comment type="cofactor">
    <cofactor evidence="2">
        <name>a divalent metal cation</name>
        <dbReference type="ChEBI" id="CHEBI:60240"/>
    </cofactor>
</comment>
<dbReference type="InterPro" id="IPR013961">
    <property type="entry name" value="RAI1"/>
</dbReference>
<dbReference type="Proteomes" id="UP001201812">
    <property type="component" value="Unassembled WGS sequence"/>
</dbReference>
<dbReference type="Pfam" id="PF08652">
    <property type="entry name" value="RAI1"/>
    <property type="match status" value="1"/>
</dbReference>
<feature type="domain" description="RAI1-like" evidence="3">
    <location>
        <begin position="26"/>
        <end position="334"/>
    </location>
</feature>
<comment type="caution">
    <text evidence="4">The sequence shown here is derived from an EMBL/GenBank/DDBJ whole genome shotgun (WGS) entry which is preliminary data.</text>
</comment>
<evidence type="ECO:0000256" key="2">
    <source>
        <dbReference type="RuleBase" id="RU367113"/>
    </source>
</evidence>
<comment type="similarity">
    <text evidence="1 2">Belongs to the DXO/Dom3Z family.</text>
</comment>
<dbReference type="AlphaFoldDB" id="A0AAD4QZ42"/>
<keyword evidence="2" id="KW-0694">RNA-binding</keyword>
<keyword evidence="2" id="KW-0479">Metal-binding</keyword>
<dbReference type="GO" id="GO:0110155">
    <property type="term" value="P:NAD-cap decapping"/>
    <property type="evidence" value="ECO:0007669"/>
    <property type="project" value="TreeGrafter"/>
</dbReference>
<organism evidence="4 5">
    <name type="scientific">Ditylenchus destructor</name>
    <dbReference type="NCBI Taxonomy" id="166010"/>
    <lineage>
        <taxon>Eukaryota</taxon>
        <taxon>Metazoa</taxon>
        <taxon>Ecdysozoa</taxon>
        <taxon>Nematoda</taxon>
        <taxon>Chromadorea</taxon>
        <taxon>Rhabditida</taxon>
        <taxon>Tylenchina</taxon>
        <taxon>Tylenchomorpha</taxon>
        <taxon>Sphaerularioidea</taxon>
        <taxon>Anguinidae</taxon>
        <taxon>Anguininae</taxon>
        <taxon>Ditylenchus</taxon>
    </lineage>
</organism>
<keyword evidence="2" id="KW-0378">Hydrolase</keyword>
<dbReference type="PANTHER" id="PTHR12395">
    <property type="entry name" value="DOM-3 RELATED"/>
    <property type="match status" value="1"/>
</dbReference>
<proteinExistence type="inferred from homology"/>
<dbReference type="GO" id="GO:0000166">
    <property type="term" value="F:nucleotide binding"/>
    <property type="evidence" value="ECO:0007669"/>
    <property type="project" value="UniProtKB-KW"/>
</dbReference>
<accession>A0AAD4QZ42</accession>
<evidence type="ECO:0000256" key="1">
    <source>
        <dbReference type="ARBA" id="ARBA00006562"/>
    </source>
</evidence>
<evidence type="ECO:0000313" key="4">
    <source>
        <dbReference type="EMBL" id="KAI1705005.1"/>
    </source>
</evidence>
<dbReference type="GO" id="GO:0004518">
    <property type="term" value="F:nuclease activity"/>
    <property type="evidence" value="ECO:0007669"/>
    <property type="project" value="UniProtKB-KW"/>
</dbReference>
<keyword evidence="2" id="KW-0547">Nucleotide-binding</keyword>
<keyword evidence="2" id="KW-0540">Nuclease</keyword>
<dbReference type="PANTHER" id="PTHR12395:SF9">
    <property type="entry name" value="DECAPPING AND EXORIBONUCLEASE PROTEIN"/>
    <property type="match status" value="1"/>
</dbReference>
<dbReference type="GO" id="GO:0046872">
    <property type="term" value="F:metal ion binding"/>
    <property type="evidence" value="ECO:0007669"/>
    <property type="project" value="UniProtKB-KW"/>
</dbReference>
<dbReference type="GO" id="GO:0005829">
    <property type="term" value="C:cytosol"/>
    <property type="evidence" value="ECO:0007669"/>
    <property type="project" value="TreeGrafter"/>
</dbReference>
<dbReference type="GO" id="GO:0000956">
    <property type="term" value="P:nuclear-transcribed mRNA catabolic process"/>
    <property type="evidence" value="ECO:0007669"/>
    <property type="project" value="TreeGrafter"/>
</dbReference>
<comment type="function">
    <text evidence="2">Decapping enzyme for NAD-capped RNAs: specifically hydrolyzes the nicotinamide adenine dinucleotide (NAD) cap from a subset of RNAs by removing the entire NAD moiety from the 5'-end of an NAD-capped RNA.</text>
</comment>
<protein>
    <recommendedName>
        <fullName evidence="2">Decapping nuclease</fullName>
        <ecNumber evidence="2">3.6.1.-</ecNumber>
    </recommendedName>
</protein>
<keyword evidence="5" id="KW-1185">Reference proteome</keyword>
<dbReference type="GO" id="GO:0005634">
    <property type="term" value="C:nucleus"/>
    <property type="evidence" value="ECO:0007669"/>
    <property type="project" value="UniProtKB-SubCell"/>
</dbReference>
<name>A0AAD4QZ42_9BILA</name>
<gene>
    <name evidence="4" type="ORF">DdX_13936</name>
</gene>
<evidence type="ECO:0000313" key="5">
    <source>
        <dbReference type="Proteomes" id="UP001201812"/>
    </source>
</evidence>
<comment type="subcellular location">
    <subcellularLocation>
        <location evidence="2">Nucleus</location>
    </subcellularLocation>
</comment>
<dbReference type="GO" id="GO:0003723">
    <property type="term" value="F:RNA binding"/>
    <property type="evidence" value="ECO:0007669"/>
    <property type="project" value="UniProtKB-KW"/>
</dbReference>
<keyword evidence="2" id="KW-0539">Nucleus</keyword>
<reference evidence="4" key="1">
    <citation type="submission" date="2022-01" db="EMBL/GenBank/DDBJ databases">
        <title>Genome Sequence Resource for Two Populations of Ditylenchus destructor, the Migratory Endoparasitic Phytonematode.</title>
        <authorList>
            <person name="Zhang H."/>
            <person name="Lin R."/>
            <person name="Xie B."/>
        </authorList>
    </citation>
    <scope>NUCLEOTIDE SEQUENCE</scope>
    <source>
        <strain evidence="4">BazhouSP</strain>
    </source>
</reference>
<dbReference type="InterPro" id="IPR039039">
    <property type="entry name" value="RAI1-like_fam"/>
</dbReference>
<sequence length="361" mass="41660">MDSINANPLQNPSKRGAKPSIELLEEWSFGKDRVINAENRQSARYLLHPYTVSRTLLAAERLDLTEGFDDWIENSADKKLTQIQKWIVDKSGRRSWREIIGADIVTSCDVLSDVATSPYDVGLGNDYGMKVVCKKHKDIIFMQNFDTVAYARMAEEREKDYQQKLLDYTEHKFVQLVSRFVPEDDVSDPVNNNVEFCGQFKASFESGVRVLYKAQVDCLSSDSDEYVEVKVLDRELDRANPILGKKSLQWWMRAQLIKASHILVGIQSEHCIVSKISYMNMEELSQYWNMGWNVNVCFTFLQRFLKNVQDMMANCPKEAVLVAERKPDSYAFKFRVLTRTHPDFNLEYEEIVGPGSQKLFA</sequence>